<keyword evidence="2" id="KW-0547">Nucleotide-binding</keyword>
<accession>A0ABU5ETD0</accession>
<name>A0ABU5ETD0_9BACT</name>
<dbReference type="SMART" id="SM00220">
    <property type="entry name" value="S_TKc"/>
    <property type="match status" value="1"/>
</dbReference>
<dbReference type="InterPro" id="IPR011009">
    <property type="entry name" value="Kinase-like_dom_sf"/>
</dbReference>
<dbReference type="PROSITE" id="PS50011">
    <property type="entry name" value="PROTEIN_KINASE_DOM"/>
    <property type="match status" value="1"/>
</dbReference>
<dbReference type="SUPFAM" id="SSF56112">
    <property type="entry name" value="Protein kinase-like (PK-like)"/>
    <property type="match status" value="1"/>
</dbReference>
<dbReference type="CDD" id="cd14014">
    <property type="entry name" value="STKc_PknB_like"/>
    <property type="match status" value="1"/>
</dbReference>
<dbReference type="EMBL" id="JAXBLV010000019">
    <property type="protein sequence ID" value="MDY3558214.1"/>
    <property type="molecule type" value="Genomic_DNA"/>
</dbReference>
<proteinExistence type="predicted"/>
<dbReference type="PROSITE" id="PS00108">
    <property type="entry name" value="PROTEIN_KINASE_ST"/>
    <property type="match status" value="1"/>
</dbReference>
<evidence type="ECO:0000259" key="6">
    <source>
        <dbReference type="PROSITE" id="PS50011"/>
    </source>
</evidence>
<dbReference type="PANTHER" id="PTHR43289:SF34">
    <property type="entry name" value="SERINE_THREONINE-PROTEIN KINASE YBDM-RELATED"/>
    <property type="match status" value="1"/>
</dbReference>
<evidence type="ECO:0000256" key="4">
    <source>
        <dbReference type="ARBA" id="ARBA00022840"/>
    </source>
</evidence>
<dbReference type="InterPro" id="IPR008271">
    <property type="entry name" value="Ser/Thr_kinase_AS"/>
</dbReference>
<dbReference type="Gene3D" id="1.10.510.10">
    <property type="entry name" value="Transferase(Phosphotransferase) domain 1"/>
    <property type="match status" value="1"/>
</dbReference>
<keyword evidence="3 7" id="KW-0418">Kinase</keyword>
<dbReference type="PANTHER" id="PTHR43289">
    <property type="entry name" value="MITOGEN-ACTIVATED PROTEIN KINASE KINASE KINASE 20-RELATED"/>
    <property type="match status" value="1"/>
</dbReference>
<protein>
    <submittedName>
        <fullName evidence="7">Serine/threonine protein kinase</fullName>
    </submittedName>
</protein>
<keyword evidence="1" id="KW-0808">Transferase</keyword>
<organism evidence="7 8">
    <name type="scientific">Gemmata algarum</name>
    <dbReference type="NCBI Taxonomy" id="2975278"/>
    <lineage>
        <taxon>Bacteria</taxon>
        <taxon>Pseudomonadati</taxon>
        <taxon>Planctomycetota</taxon>
        <taxon>Planctomycetia</taxon>
        <taxon>Gemmatales</taxon>
        <taxon>Gemmataceae</taxon>
        <taxon>Gemmata</taxon>
    </lineage>
</organism>
<reference evidence="8" key="1">
    <citation type="journal article" date="2023" name="Mar. Drugs">
        <title>Gemmata algarum, a Novel Planctomycete Isolated from an Algal Mat, Displays Antimicrobial Activity.</title>
        <authorList>
            <person name="Kumar G."/>
            <person name="Kallscheuer N."/>
            <person name="Kashif M."/>
            <person name="Ahamad S."/>
            <person name="Jagadeeshwari U."/>
            <person name="Pannikurungottu S."/>
            <person name="Haufschild T."/>
            <person name="Kabuu M."/>
            <person name="Sasikala C."/>
            <person name="Jogler C."/>
            <person name="Ramana C."/>
        </authorList>
    </citation>
    <scope>NUCLEOTIDE SEQUENCE [LARGE SCALE GENOMIC DNA]</scope>
    <source>
        <strain evidence="8">JC673</strain>
    </source>
</reference>
<keyword evidence="4" id="KW-0067">ATP-binding</keyword>
<evidence type="ECO:0000256" key="2">
    <source>
        <dbReference type="ARBA" id="ARBA00022741"/>
    </source>
</evidence>
<dbReference type="Proteomes" id="UP001272242">
    <property type="component" value="Unassembled WGS sequence"/>
</dbReference>
<gene>
    <name evidence="7" type="ORF">R5W23_002504</name>
</gene>
<feature type="domain" description="Protein kinase" evidence="6">
    <location>
        <begin position="28"/>
        <end position="284"/>
    </location>
</feature>
<dbReference type="Pfam" id="PF00069">
    <property type="entry name" value="Pkinase"/>
    <property type="match status" value="1"/>
</dbReference>
<keyword evidence="7" id="KW-0723">Serine/threonine-protein kinase</keyword>
<feature type="region of interest" description="Disordered" evidence="5">
    <location>
        <begin position="312"/>
        <end position="338"/>
    </location>
</feature>
<evidence type="ECO:0000256" key="3">
    <source>
        <dbReference type="ARBA" id="ARBA00022777"/>
    </source>
</evidence>
<comment type="caution">
    <text evidence="7">The sequence shown here is derived from an EMBL/GenBank/DDBJ whole genome shotgun (WGS) entry which is preliminary data.</text>
</comment>
<dbReference type="RefSeq" id="WP_261186465.1">
    <property type="nucleotide sequence ID" value="NZ_JAXBLV010000019.1"/>
</dbReference>
<evidence type="ECO:0000313" key="8">
    <source>
        <dbReference type="Proteomes" id="UP001272242"/>
    </source>
</evidence>
<sequence length="338" mass="36504">MSALPNNIRSTTPGAFVPAVGAEPSPGYRLRCVRGRGGFAEVWEAESPIGPPVALKFMPTSNTATTARELRSVKSFQGMEHPYIVKTYDVWSIPGYLVINMELAEATLLDLMQVYRDELGQDVEPATLCLYLWQVADALDFLNARQHVRDGRRVGFQHGDVKPNNILLFGDVAKLTDHGLATPTHAASTPCARQGTREYAAPEVFLGAVTDWSDQFSLAVTYYALRTGTFPFAPPVKAASRSSLRPLANLGGVTDAEQPALRRALAPVPQERFPSCLEFMAALLRALKLRVELPDGEGGRMKVTREAAISAGSGARRLPTPALSVSSAVRKPPFGSGA</sequence>
<dbReference type="InterPro" id="IPR000719">
    <property type="entry name" value="Prot_kinase_dom"/>
</dbReference>
<evidence type="ECO:0000256" key="1">
    <source>
        <dbReference type="ARBA" id="ARBA00022679"/>
    </source>
</evidence>
<evidence type="ECO:0000313" key="7">
    <source>
        <dbReference type="EMBL" id="MDY3558214.1"/>
    </source>
</evidence>
<dbReference type="GO" id="GO:0004674">
    <property type="term" value="F:protein serine/threonine kinase activity"/>
    <property type="evidence" value="ECO:0007669"/>
    <property type="project" value="UniProtKB-KW"/>
</dbReference>
<evidence type="ECO:0000256" key="5">
    <source>
        <dbReference type="SAM" id="MobiDB-lite"/>
    </source>
</evidence>
<keyword evidence="8" id="KW-1185">Reference proteome</keyword>